<evidence type="ECO:0000313" key="3">
    <source>
        <dbReference type="Proteomes" id="UP000255423"/>
    </source>
</evidence>
<dbReference type="Proteomes" id="UP000255423">
    <property type="component" value="Unassembled WGS sequence"/>
</dbReference>
<dbReference type="EMBL" id="UHJL01000001">
    <property type="protein sequence ID" value="SUQ19562.1"/>
    <property type="molecule type" value="Genomic_DNA"/>
</dbReference>
<dbReference type="NCBIfam" id="TIGR02145">
    <property type="entry name" value="Fib_succ_major"/>
    <property type="match status" value="1"/>
</dbReference>
<dbReference type="AlphaFoldDB" id="A0A380RXE5"/>
<feature type="domain" description="Fibrobacter succinogenes major paralogous" evidence="1">
    <location>
        <begin position="69"/>
        <end position="228"/>
    </location>
</feature>
<name>A0A380RXE5_FIBSU</name>
<dbReference type="InterPro" id="IPR011871">
    <property type="entry name" value="Fib_succ_major"/>
</dbReference>
<organism evidence="2 3">
    <name type="scientific">Fibrobacter succinogenes</name>
    <name type="common">Bacteroides succinogenes</name>
    <dbReference type="NCBI Taxonomy" id="833"/>
    <lineage>
        <taxon>Bacteria</taxon>
        <taxon>Pseudomonadati</taxon>
        <taxon>Fibrobacterota</taxon>
        <taxon>Fibrobacteria</taxon>
        <taxon>Fibrobacterales</taxon>
        <taxon>Fibrobacteraceae</taxon>
        <taxon>Fibrobacter</taxon>
    </lineage>
</organism>
<proteinExistence type="predicted"/>
<sequence>MIAIFANDLISKTRAIIMKLSKLPWLSVLTLSALCLVACKELDTHNEYRGKVLTHNFTDPRDNQSYPVVNIGLQVWMAANLNYEMNGSYCSKNRLETYCAKYGRIYSWEVAQNACPAGWHLPSKAEWETLITTVGGDSIAGRVLKSKTGWRNDGNGTDDFGFNALPGGFGSSHPDFGYHIILDGLIGTFWSSTVSDSDKVYFMHLDYQDVATIQNPKKNWGHSVRCIKD</sequence>
<dbReference type="RefSeq" id="WP_109572158.1">
    <property type="nucleotide sequence ID" value="NZ_UHJL01000001.1"/>
</dbReference>
<evidence type="ECO:0000313" key="2">
    <source>
        <dbReference type="EMBL" id="SUQ19562.1"/>
    </source>
</evidence>
<reference evidence="2 3" key="1">
    <citation type="submission" date="2017-08" db="EMBL/GenBank/DDBJ databases">
        <authorList>
            <person name="de Groot N.N."/>
        </authorList>
    </citation>
    <scope>NUCLEOTIDE SEQUENCE [LARGE SCALE GENOMIC DNA]</scope>
    <source>
        <strain evidence="2 3">HM2</strain>
    </source>
</reference>
<gene>
    <name evidence="2" type="ORF">SAMN05661053_0801</name>
</gene>
<protein>
    <submittedName>
        <fullName evidence="2">Major paralogous domain-containing protein</fullName>
    </submittedName>
</protein>
<dbReference type="Pfam" id="PF09603">
    <property type="entry name" value="Fib_succ_major"/>
    <property type="match status" value="1"/>
</dbReference>
<evidence type="ECO:0000259" key="1">
    <source>
        <dbReference type="Pfam" id="PF09603"/>
    </source>
</evidence>
<accession>A0A380RXE5</accession>